<comment type="caution">
    <text evidence="3">The sequence shown here is derived from an EMBL/GenBank/DDBJ whole genome shotgun (WGS) entry which is preliminary data.</text>
</comment>
<dbReference type="Pfam" id="PF20431">
    <property type="entry name" value="E_motif"/>
    <property type="match status" value="1"/>
</dbReference>
<feature type="repeat" description="PPR" evidence="2">
    <location>
        <begin position="437"/>
        <end position="468"/>
    </location>
</feature>
<dbReference type="NCBIfam" id="TIGR00756">
    <property type="entry name" value="PPR"/>
    <property type="match status" value="4"/>
</dbReference>
<dbReference type="FunFam" id="1.25.40.10:FF:000453">
    <property type="entry name" value="Pentatricopeptide repeat-containing protein mitochondrial"/>
    <property type="match status" value="1"/>
</dbReference>
<dbReference type="EMBL" id="JBJUIK010000003">
    <property type="protein sequence ID" value="KAL3532344.1"/>
    <property type="molecule type" value="Genomic_DNA"/>
</dbReference>
<dbReference type="PANTHER" id="PTHR24015">
    <property type="entry name" value="OS07G0578800 PROTEIN-RELATED"/>
    <property type="match status" value="1"/>
</dbReference>
<keyword evidence="1" id="KW-0677">Repeat</keyword>
<dbReference type="Pfam" id="PF13041">
    <property type="entry name" value="PPR_2"/>
    <property type="match status" value="1"/>
</dbReference>
<feature type="repeat" description="PPR" evidence="2">
    <location>
        <begin position="239"/>
        <end position="274"/>
    </location>
</feature>
<reference evidence="3 4" key="1">
    <citation type="submission" date="2024-11" db="EMBL/GenBank/DDBJ databases">
        <title>A near-complete genome assembly of Cinchona calisaya.</title>
        <authorList>
            <person name="Lian D.C."/>
            <person name="Zhao X.W."/>
            <person name="Wei L."/>
        </authorList>
    </citation>
    <scope>NUCLEOTIDE SEQUENCE [LARGE SCALE GENOMIC DNA]</scope>
    <source>
        <tissue evidence="3">Nenye</tissue>
    </source>
</reference>
<feature type="repeat" description="PPR" evidence="2">
    <location>
        <begin position="539"/>
        <end position="573"/>
    </location>
</feature>
<dbReference type="InterPro" id="IPR046960">
    <property type="entry name" value="PPR_At4g14850-like_plant"/>
</dbReference>
<dbReference type="AlphaFoldDB" id="A0ABD3AME5"/>
<feature type="repeat" description="PPR" evidence="2">
    <location>
        <begin position="574"/>
        <end position="609"/>
    </location>
</feature>
<dbReference type="InterPro" id="IPR011990">
    <property type="entry name" value="TPR-like_helical_dom_sf"/>
</dbReference>
<accession>A0ABD3AME5</accession>
<proteinExistence type="predicted"/>
<dbReference type="Proteomes" id="UP001630127">
    <property type="component" value="Unassembled WGS sequence"/>
</dbReference>
<dbReference type="FunFam" id="1.25.40.10:FF:000573">
    <property type="entry name" value="Pentatricopeptide repeat-containing protein mitochondrial"/>
    <property type="match status" value="1"/>
</dbReference>
<evidence type="ECO:0000256" key="2">
    <source>
        <dbReference type="PROSITE-ProRule" id="PRU00708"/>
    </source>
</evidence>
<feature type="repeat" description="PPR" evidence="2">
    <location>
        <begin position="310"/>
        <end position="344"/>
    </location>
</feature>
<evidence type="ECO:0000313" key="4">
    <source>
        <dbReference type="Proteomes" id="UP001630127"/>
    </source>
</evidence>
<evidence type="ECO:0000313" key="3">
    <source>
        <dbReference type="EMBL" id="KAL3532344.1"/>
    </source>
</evidence>
<dbReference type="PANTHER" id="PTHR24015:SF524">
    <property type="entry name" value="OS07G0670000 PROTEIN"/>
    <property type="match status" value="1"/>
</dbReference>
<dbReference type="Gene3D" id="1.25.40.10">
    <property type="entry name" value="Tetratricopeptide repeat domain"/>
    <property type="match status" value="5"/>
</dbReference>
<evidence type="ECO:0008006" key="5">
    <source>
        <dbReference type="Google" id="ProtNLM"/>
    </source>
</evidence>
<keyword evidence="4" id="KW-1185">Reference proteome</keyword>
<dbReference type="Pfam" id="PF01535">
    <property type="entry name" value="PPR"/>
    <property type="match status" value="5"/>
</dbReference>
<sequence length="779" mass="87688">MIIRQLKFSSLYSKLQQLTVYLKFHTFQNGHQLFDKTRQPNFACFHRSMLDHVHQCNHFEALRIFKRQLQMGPSEIDEIAVALAFKACRGKPEIGTQIHGFAITAGLVHHVSVSNSLMNMYCKSGHFDRAFCIFNMLENPDTVSYNTVLSGLESREKALSFVCHMHSTGVLFDAVTCTTILAHCTDNEDFHFGLQLHCFVLKFGLKSEVFIGNALVTMYSKWAKMIEAERAFCEIPNKDLVSWNAMLSGYAQEGSYGLETIFGFIQMVREGVKPDHVSFTSVVSACGQERNLEFGRQVQGLTTKRGYGTHVSVCNVLISLYSKCGIMEDAKLVFRRMVERNVVSWTTMLSMDEEDAVNLFNKMRRDGVYPNNVTFVGLLHAITINDMVQEGLMVHGLCIKMNFLSELNVANSFVTMYAKFESMRDSMKVFEELDYRDTVSWNALVSGYAQNEMYQEALETFLSALVESRPNEYTFGSVLNAIGSSESISLRYGRCCHSYLVKMGLNFDPIVSGALLDMYAKRGSICESLKVFHESGGTSEVAWTAIISAHSRHGDYESVMRLFREMEKKDVKPDSITFLSVLTACGRKGMVDTGIQIFNSMIKDHGIEPSSEHYSCMVDMLGRAGRLQEAEELVGQIPGGPGLSVLQSLLGACRIYGNVDLATRVADALIRLEPEESGSYVLMSNLYAEKGLWEKVAKIRKGMRDKGVKKEIGFSWVDAGSVDDSLYLHGFSSDDKSHPKSEEIYRMAEWLGSEMKYLEKEKEKESVNVLFDLSTFAIL</sequence>
<name>A0ABD3AME5_9GENT</name>
<dbReference type="PROSITE" id="PS51375">
    <property type="entry name" value="PPR"/>
    <property type="match status" value="5"/>
</dbReference>
<protein>
    <recommendedName>
        <fullName evidence="5">Pentatricopeptide repeat-containing protein</fullName>
    </recommendedName>
</protein>
<organism evidence="3 4">
    <name type="scientific">Cinchona calisaya</name>
    <dbReference type="NCBI Taxonomy" id="153742"/>
    <lineage>
        <taxon>Eukaryota</taxon>
        <taxon>Viridiplantae</taxon>
        <taxon>Streptophyta</taxon>
        <taxon>Embryophyta</taxon>
        <taxon>Tracheophyta</taxon>
        <taxon>Spermatophyta</taxon>
        <taxon>Magnoliopsida</taxon>
        <taxon>eudicotyledons</taxon>
        <taxon>Gunneridae</taxon>
        <taxon>Pentapetalae</taxon>
        <taxon>asterids</taxon>
        <taxon>lamiids</taxon>
        <taxon>Gentianales</taxon>
        <taxon>Rubiaceae</taxon>
        <taxon>Cinchonoideae</taxon>
        <taxon>Cinchoneae</taxon>
        <taxon>Cinchona</taxon>
    </lineage>
</organism>
<evidence type="ECO:0000256" key="1">
    <source>
        <dbReference type="ARBA" id="ARBA00022737"/>
    </source>
</evidence>
<dbReference type="InterPro" id="IPR046848">
    <property type="entry name" value="E_motif"/>
</dbReference>
<dbReference type="FunFam" id="1.25.40.10:FF:000343">
    <property type="entry name" value="Pentatricopeptide repeat-containing protein At3g58590"/>
    <property type="match status" value="1"/>
</dbReference>
<dbReference type="InterPro" id="IPR002885">
    <property type="entry name" value="PPR_rpt"/>
</dbReference>
<gene>
    <name evidence="3" type="ORF">ACH5RR_005865</name>
</gene>